<proteinExistence type="predicted"/>
<dbReference type="Proteomes" id="UP000077066">
    <property type="component" value="Unassembled WGS sequence"/>
</dbReference>
<gene>
    <name evidence="1" type="ORF">MBFIL_07180</name>
</gene>
<comment type="caution">
    <text evidence="1">The sequence shown here is derived from an EMBL/GenBank/DDBJ whole genome shotgun (WGS) entry which is preliminary data.</text>
</comment>
<organism evidence="1 2">
    <name type="scientific">Methanobrevibacter filiformis</name>
    <dbReference type="NCBI Taxonomy" id="55758"/>
    <lineage>
        <taxon>Archaea</taxon>
        <taxon>Methanobacteriati</taxon>
        <taxon>Methanobacteriota</taxon>
        <taxon>Methanomada group</taxon>
        <taxon>Methanobacteria</taxon>
        <taxon>Methanobacteriales</taxon>
        <taxon>Methanobacteriaceae</taxon>
        <taxon>Methanobrevibacter</taxon>
    </lineage>
</organism>
<dbReference type="EMBL" id="LWMT01000106">
    <property type="protein sequence ID" value="KZX15160.1"/>
    <property type="molecule type" value="Genomic_DNA"/>
</dbReference>
<dbReference type="AlphaFoldDB" id="A0A166D377"/>
<evidence type="ECO:0000313" key="1">
    <source>
        <dbReference type="EMBL" id="KZX15160.1"/>
    </source>
</evidence>
<protein>
    <submittedName>
        <fullName evidence="1">Uncharacterized protein</fullName>
    </submittedName>
</protein>
<keyword evidence="2" id="KW-1185">Reference proteome</keyword>
<name>A0A166D377_9EURY</name>
<dbReference type="PATRIC" id="fig|55758.3.peg.800"/>
<accession>A0A166D377</accession>
<evidence type="ECO:0000313" key="2">
    <source>
        <dbReference type="Proteomes" id="UP000077066"/>
    </source>
</evidence>
<reference evidence="1 2" key="1">
    <citation type="submission" date="2016-04" db="EMBL/GenBank/DDBJ databases">
        <title>Genome sequence of Methanobrevibacter filiformis DSM 11501.</title>
        <authorList>
            <person name="Poehlein A."/>
            <person name="Seedorf H."/>
            <person name="Daniel R."/>
        </authorList>
    </citation>
    <scope>NUCLEOTIDE SEQUENCE [LARGE SCALE GENOMIC DNA]</scope>
    <source>
        <strain evidence="1 2">DSM 11501</strain>
    </source>
</reference>
<sequence>MINKKFIFSIVVISLISAVPVYIGTHESIDKSEQFTSLKNTNNYYPSINSKNIIKIDAKNKLTKKQLLKMNLAVQ</sequence>